<dbReference type="EMBL" id="SZPR01000021">
    <property type="protein sequence ID" value="TKT06618.1"/>
    <property type="molecule type" value="Genomic_DNA"/>
</dbReference>
<feature type="region of interest" description="Disordered" evidence="1">
    <location>
        <begin position="40"/>
        <end position="59"/>
    </location>
</feature>
<evidence type="ECO:0000313" key="3">
    <source>
        <dbReference type="Proteomes" id="UP000308632"/>
    </source>
</evidence>
<proteinExistence type="predicted"/>
<name>A0A4U5WVS4_STRGB</name>
<gene>
    <name evidence="2" type="ORF">E4U92_26580</name>
</gene>
<protein>
    <submittedName>
        <fullName evidence="2">Uncharacterized protein</fullName>
    </submittedName>
</protein>
<sequence length="119" mass="12220">MGARARLTAPTQTTPHWSEAADAIAQPSLTAAKLRGITGVLAPPDPGTERSMRATRSCRWTTSTRVVDLPVRAKAEAGSIALTGSLQQPPGVAFLIDHLAANTAGQAAGTSGGAPHRRS</sequence>
<dbReference type="Proteomes" id="UP000308632">
    <property type="component" value="Unassembled WGS sequence"/>
</dbReference>
<dbReference type="AlphaFoldDB" id="A0A4U5WVS4"/>
<evidence type="ECO:0000256" key="1">
    <source>
        <dbReference type="SAM" id="MobiDB-lite"/>
    </source>
</evidence>
<reference evidence="2 3" key="1">
    <citation type="submission" date="2019-04" db="EMBL/GenBank/DDBJ databases">
        <title>Streptomyces lasaliensis sp.nov., an Actinomycete isolated from soil which produces the polyether antibiotic lasalocid.</title>
        <authorList>
            <person name="Erwin G."/>
            <person name="Haber C."/>
        </authorList>
    </citation>
    <scope>NUCLEOTIDE SEQUENCE [LARGE SCALE GENOMIC DNA]</scope>
    <source>
        <strain evidence="2 3">DSM 40089</strain>
    </source>
</reference>
<accession>A0A4U5WVS4</accession>
<comment type="caution">
    <text evidence="2">The sequence shown here is derived from an EMBL/GenBank/DDBJ whole genome shotgun (WGS) entry which is preliminary data.</text>
</comment>
<evidence type="ECO:0000313" key="2">
    <source>
        <dbReference type="EMBL" id="TKT06618.1"/>
    </source>
</evidence>
<organism evidence="2 3">
    <name type="scientific">Streptomyces galbus</name>
    <dbReference type="NCBI Taxonomy" id="33898"/>
    <lineage>
        <taxon>Bacteria</taxon>
        <taxon>Bacillati</taxon>
        <taxon>Actinomycetota</taxon>
        <taxon>Actinomycetes</taxon>
        <taxon>Kitasatosporales</taxon>
        <taxon>Streptomycetaceae</taxon>
        <taxon>Streptomyces</taxon>
    </lineage>
</organism>